<reference evidence="1" key="1">
    <citation type="submission" date="2019-06" db="EMBL/GenBank/DDBJ databases">
        <authorList>
            <person name="Zheng W."/>
        </authorList>
    </citation>
    <scope>NUCLEOTIDE SEQUENCE</scope>
    <source>
        <strain evidence="1">QDHG01</strain>
    </source>
</reference>
<gene>
    <name evidence="1" type="ORF">FGO68_gene1427</name>
</gene>
<name>A0A8J8T7R9_HALGN</name>
<evidence type="ECO:0000313" key="2">
    <source>
        <dbReference type="Proteomes" id="UP000785679"/>
    </source>
</evidence>
<protein>
    <submittedName>
        <fullName evidence="1">Uncharacterized protein</fullName>
    </submittedName>
</protein>
<dbReference type="EMBL" id="RRYP01002752">
    <property type="protein sequence ID" value="TNV84453.1"/>
    <property type="molecule type" value="Genomic_DNA"/>
</dbReference>
<dbReference type="AlphaFoldDB" id="A0A8J8T7R9"/>
<accession>A0A8J8T7R9</accession>
<organism evidence="1 2">
    <name type="scientific">Halteria grandinella</name>
    <dbReference type="NCBI Taxonomy" id="5974"/>
    <lineage>
        <taxon>Eukaryota</taxon>
        <taxon>Sar</taxon>
        <taxon>Alveolata</taxon>
        <taxon>Ciliophora</taxon>
        <taxon>Intramacronucleata</taxon>
        <taxon>Spirotrichea</taxon>
        <taxon>Stichotrichia</taxon>
        <taxon>Sporadotrichida</taxon>
        <taxon>Halteriidae</taxon>
        <taxon>Halteria</taxon>
    </lineage>
</organism>
<dbReference type="Proteomes" id="UP000785679">
    <property type="component" value="Unassembled WGS sequence"/>
</dbReference>
<evidence type="ECO:0000313" key="1">
    <source>
        <dbReference type="EMBL" id="TNV84453.1"/>
    </source>
</evidence>
<proteinExistence type="predicted"/>
<comment type="caution">
    <text evidence="1">The sequence shown here is derived from an EMBL/GenBank/DDBJ whole genome shotgun (WGS) entry which is preliminary data.</text>
</comment>
<keyword evidence="2" id="KW-1185">Reference proteome</keyword>
<sequence length="190" mass="21058">MTPLAVSSVILSKNPSFPVISASLSGQVSASSSRIFLSFSFASRKSLTSIIIYGPLCSWQYLRSTSTAWFVTSPDIKRILFSRMQVINWLPIEKNLIIYYKLESGLQIYSFKHESLIFIQYEQQPSPPADPSLDLAALPAVPAAHLKPAGDPQYRDGDQCECAGDTRVAGQPIDTGWRALIQGQERVYAR</sequence>